<dbReference type="eggNOG" id="ENOG502RQSW">
    <property type="taxonomic scope" value="Eukaryota"/>
</dbReference>
<name>E4V4Q8_ARTGP</name>
<evidence type="ECO:0000256" key="1">
    <source>
        <dbReference type="SAM" id="SignalP"/>
    </source>
</evidence>
<feature type="signal peptide" evidence="1">
    <location>
        <begin position="1"/>
        <end position="19"/>
    </location>
</feature>
<dbReference type="RefSeq" id="XP_003169817.1">
    <property type="nucleotide sequence ID" value="XM_003169769.1"/>
</dbReference>
<dbReference type="VEuPathDB" id="FungiDB:MGYG_07985"/>
<proteinExistence type="predicted"/>
<protein>
    <submittedName>
        <fullName evidence="2">Uncharacterized protein</fullName>
    </submittedName>
</protein>
<dbReference type="Proteomes" id="UP000002669">
    <property type="component" value="Unassembled WGS sequence"/>
</dbReference>
<evidence type="ECO:0000313" key="2">
    <source>
        <dbReference type="EMBL" id="EFR04982.1"/>
    </source>
</evidence>
<accession>E4V4Q8</accession>
<dbReference type="HOGENOM" id="CLU_2512210_0_0_1"/>
<sequence length="85" mass="9191">MHISKLLAAGLAYLVTTSAYPYRDVISRRSECKYPVGNCWDNNCNGDEKTLICHSLIRAHMLDVNAVMAVAGTSTSNVIKTGAMG</sequence>
<dbReference type="AlphaFoldDB" id="E4V4Q8"/>
<keyword evidence="1" id="KW-0732">Signal</keyword>
<gene>
    <name evidence="2" type="ORF">MGYG_07985</name>
</gene>
<feature type="chain" id="PRO_5003188366" evidence="1">
    <location>
        <begin position="20"/>
        <end position="85"/>
    </location>
</feature>
<reference evidence="3" key="1">
    <citation type="journal article" date="2012" name="MBio">
        <title>Comparative genome analysis of Trichophyton rubrum and related dermatophytes reveals candidate genes involved in infection.</title>
        <authorList>
            <person name="Martinez D.A."/>
            <person name="Oliver B.G."/>
            <person name="Graeser Y."/>
            <person name="Goldberg J.M."/>
            <person name="Li W."/>
            <person name="Martinez-Rossi N.M."/>
            <person name="Monod M."/>
            <person name="Shelest E."/>
            <person name="Barton R.C."/>
            <person name="Birch E."/>
            <person name="Brakhage A.A."/>
            <person name="Chen Z."/>
            <person name="Gurr S.J."/>
            <person name="Heiman D."/>
            <person name="Heitman J."/>
            <person name="Kosti I."/>
            <person name="Rossi A."/>
            <person name="Saif S."/>
            <person name="Samalova M."/>
            <person name="Saunders C.W."/>
            <person name="Shea T."/>
            <person name="Summerbell R.C."/>
            <person name="Xu J."/>
            <person name="Young S."/>
            <person name="Zeng Q."/>
            <person name="Birren B.W."/>
            <person name="Cuomo C.A."/>
            <person name="White T.C."/>
        </authorList>
    </citation>
    <scope>NUCLEOTIDE SEQUENCE [LARGE SCALE GENOMIC DNA]</scope>
    <source>
        <strain evidence="3">ATCC MYA-4604 / CBS 118893</strain>
    </source>
</reference>
<organism evidence="3">
    <name type="scientific">Arthroderma gypseum (strain ATCC MYA-4604 / CBS 118893)</name>
    <name type="common">Microsporum gypseum</name>
    <dbReference type="NCBI Taxonomy" id="535722"/>
    <lineage>
        <taxon>Eukaryota</taxon>
        <taxon>Fungi</taxon>
        <taxon>Dikarya</taxon>
        <taxon>Ascomycota</taxon>
        <taxon>Pezizomycotina</taxon>
        <taxon>Eurotiomycetes</taxon>
        <taxon>Eurotiomycetidae</taxon>
        <taxon>Onygenales</taxon>
        <taxon>Arthrodermataceae</taxon>
        <taxon>Nannizzia</taxon>
    </lineage>
</organism>
<evidence type="ECO:0000313" key="3">
    <source>
        <dbReference type="Proteomes" id="UP000002669"/>
    </source>
</evidence>
<keyword evidence="3" id="KW-1185">Reference proteome</keyword>
<dbReference type="GeneID" id="10025049"/>
<dbReference type="EMBL" id="DS989829">
    <property type="protein sequence ID" value="EFR04982.1"/>
    <property type="molecule type" value="Genomic_DNA"/>
</dbReference>
<dbReference type="InParanoid" id="E4V4Q8"/>